<reference evidence="2" key="1">
    <citation type="submission" date="2020-09" db="EMBL/GenBank/DDBJ databases">
        <title>A novel bacterium of genus Mangrovicoccus, isolated from South China Sea.</title>
        <authorList>
            <person name="Huang H."/>
            <person name="Mo K."/>
            <person name="Hu Y."/>
        </authorList>
    </citation>
    <scope>NUCLEOTIDE SEQUENCE</scope>
    <source>
        <strain evidence="2">HB182678</strain>
    </source>
</reference>
<dbReference type="Proteomes" id="UP000609121">
    <property type="component" value="Unassembled WGS sequence"/>
</dbReference>
<keyword evidence="1" id="KW-0472">Membrane</keyword>
<proteinExistence type="predicted"/>
<dbReference type="RefSeq" id="WP_193183155.1">
    <property type="nucleotide sequence ID" value="NZ_JACVXA010000036.1"/>
</dbReference>
<evidence type="ECO:0000256" key="1">
    <source>
        <dbReference type="SAM" id="Phobius"/>
    </source>
</evidence>
<dbReference type="AlphaFoldDB" id="A0A8J7CI05"/>
<keyword evidence="1" id="KW-1133">Transmembrane helix</keyword>
<feature type="transmembrane region" description="Helical" evidence="1">
    <location>
        <begin position="48"/>
        <end position="68"/>
    </location>
</feature>
<feature type="transmembrane region" description="Helical" evidence="1">
    <location>
        <begin position="191"/>
        <end position="223"/>
    </location>
</feature>
<organism evidence="2 3">
    <name type="scientific">Mangrovicoccus algicola</name>
    <dbReference type="NCBI Taxonomy" id="2771008"/>
    <lineage>
        <taxon>Bacteria</taxon>
        <taxon>Pseudomonadati</taxon>
        <taxon>Pseudomonadota</taxon>
        <taxon>Alphaproteobacteria</taxon>
        <taxon>Rhodobacterales</taxon>
        <taxon>Paracoccaceae</taxon>
        <taxon>Mangrovicoccus</taxon>
    </lineage>
</organism>
<gene>
    <name evidence="2" type="ORF">ICN82_12230</name>
</gene>
<feature type="transmembrane region" description="Helical" evidence="1">
    <location>
        <begin position="152"/>
        <end position="179"/>
    </location>
</feature>
<accession>A0A8J7CI05</accession>
<keyword evidence="1" id="KW-0812">Transmembrane</keyword>
<name>A0A8J7CI05_9RHOB</name>
<sequence>MSRPESSPAAALSPEAEAQIRAFIRRNFGLRGTLSLHRHALGWDLLRAPANVLLAGLAFVVRVTIWLLHRLGARRAGEGLGRIRLAFPTAVAREIDRRLRDELLAPLGLLPEEAALRSYAEIRAATGEMTATAGTLGTGAAFKTLTPGVISLAPLIAGIIAQSAAIAAFPLGGMLGAWWYGVFPPRPDAQLIAICVVALMSCFALVSTFAGLVADPLQALLGIHRWRLRRLVRALSAPGGRMPAPEHGMARAGDLADMAVNLKRFLGL</sequence>
<evidence type="ECO:0000313" key="2">
    <source>
        <dbReference type="EMBL" id="MBE3638970.1"/>
    </source>
</evidence>
<dbReference type="EMBL" id="JACVXA010000036">
    <property type="protein sequence ID" value="MBE3638970.1"/>
    <property type="molecule type" value="Genomic_DNA"/>
</dbReference>
<dbReference type="Pfam" id="PF20340">
    <property type="entry name" value="DUF6635"/>
    <property type="match status" value="1"/>
</dbReference>
<keyword evidence="3" id="KW-1185">Reference proteome</keyword>
<protein>
    <submittedName>
        <fullName evidence="2">Uncharacterized protein</fullName>
    </submittedName>
</protein>
<dbReference type="InterPro" id="IPR046575">
    <property type="entry name" value="DUF6635"/>
</dbReference>
<comment type="caution">
    <text evidence="2">The sequence shown here is derived from an EMBL/GenBank/DDBJ whole genome shotgun (WGS) entry which is preliminary data.</text>
</comment>
<evidence type="ECO:0000313" key="3">
    <source>
        <dbReference type="Proteomes" id="UP000609121"/>
    </source>
</evidence>